<accession>A0A2V1E3Q6</accession>
<name>A0A2V1E3Q6_9PLEO</name>
<reference evidence="3 4" key="1">
    <citation type="journal article" date="2018" name="Sci. Rep.">
        <title>Comparative genomics provides insights into the lifestyle and reveals functional heterogeneity of dark septate endophytic fungi.</title>
        <authorList>
            <person name="Knapp D.G."/>
            <person name="Nemeth J.B."/>
            <person name="Barry K."/>
            <person name="Hainaut M."/>
            <person name="Henrissat B."/>
            <person name="Johnson J."/>
            <person name="Kuo A."/>
            <person name="Lim J.H.P."/>
            <person name="Lipzen A."/>
            <person name="Nolan M."/>
            <person name="Ohm R.A."/>
            <person name="Tamas L."/>
            <person name="Grigoriev I.V."/>
            <person name="Spatafora J.W."/>
            <person name="Nagy L.G."/>
            <person name="Kovacs G.M."/>
        </authorList>
    </citation>
    <scope>NUCLEOTIDE SEQUENCE [LARGE SCALE GENOMIC DNA]</scope>
    <source>
        <strain evidence="3 4">DSE2036</strain>
    </source>
</reference>
<evidence type="ECO:0000256" key="1">
    <source>
        <dbReference type="SAM" id="MobiDB-lite"/>
    </source>
</evidence>
<dbReference type="AlphaFoldDB" id="A0A2V1E3Q6"/>
<feature type="transmembrane region" description="Helical" evidence="2">
    <location>
        <begin position="274"/>
        <end position="295"/>
    </location>
</feature>
<dbReference type="PANTHER" id="PTHR16861:SF4">
    <property type="entry name" value="SH3 DOMAIN PROTEIN (AFU_ORTHOLOGUE AFUA_1G13610)"/>
    <property type="match status" value="1"/>
</dbReference>
<keyword evidence="4" id="KW-1185">Reference proteome</keyword>
<dbReference type="CDD" id="cd12087">
    <property type="entry name" value="TM_EGFR-like"/>
    <property type="match status" value="1"/>
</dbReference>
<dbReference type="STRING" id="97972.A0A2V1E3Q6"/>
<evidence type="ECO:0000313" key="3">
    <source>
        <dbReference type="EMBL" id="PVI04075.1"/>
    </source>
</evidence>
<dbReference type="EMBL" id="KZ805325">
    <property type="protein sequence ID" value="PVI04075.1"/>
    <property type="molecule type" value="Genomic_DNA"/>
</dbReference>
<protein>
    <submittedName>
        <fullName evidence="3">Uncharacterized protein</fullName>
    </submittedName>
</protein>
<evidence type="ECO:0000256" key="2">
    <source>
        <dbReference type="SAM" id="Phobius"/>
    </source>
</evidence>
<feature type="compositionally biased region" description="Low complexity" evidence="1">
    <location>
        <begin position="249"/>
        <end position="266"/>
    </location>
</feature>
<keyword evidence="2" id="KW-0812">Transmembrane</keyword>
<dbReference type="OrthoDB" id="4770059at2759"/>
<organism evidence="3 4">
    <name type="scientific">Periconia macrospinosa</name>
    <dbReference type="NCBI Taxonomy" id="97972"/>
    <lineage>
        <taxon>Eukaryota</taxon>
        <taxon>Fungi</taxon>
        <taxon>Dikarya</taxon>
        <taxon>Ascomycota</taxon>
        <taxon>Pezizomycotina</taxon>
        <taxon>Dothideomycetes</taxon>
        <taxon>Pleosporomycetidae</taxon>
        <taxon>Pleosporales</taxon>
        <taxon>Massarineae</taxon>
        <taxon>Periconiaceae</taxon>
        <taxon>Periconia</taxon>
    </lineage>
</organism>
<proteinExistence type="predicted"/>
<dbReference type="PANTHER" id="PTHR16861">
    <property type="entry name" value="GLYCOPROTEIN 38"/>
    <property type="match status" value="1"/>
</dbReference>
<keyword evidence="2" id="KW-0472">Membrane</keyword>
<gene>
    <name evidence="3" type="ORF">DM02DRAFT_652094</name>
</gene>
<sequence length="405" mass="42470">MPFFNNPSGTNVVDYSHSTVFTTTYATPPPTLSVAVPPLTTIYTAPSSCSNRWMMNATQTVNDAPVSIAFSRILPNALYDPEYLTCQPFAVAPTYSPGVCPDGHTIAEVTEHQVSKTAGGMDRYWQASCCKSGLRFGAATKGLCYSSVTAPLAVHGLVTGRDKASGMTVTAYEFNNDGSTVRRMEIMTRGLAIADPVIVGWQIQDLEAFPSTYASSLAKMIGVSAQETPAPGSASTAPLSTGQSGGQGTSSPSSSPSSSPPVAANSSLSPAVKAGIAVGVIANIAILGAIVAFFIMKRSKKKSASPPSDTDEILEVPRRGELGGGGKSELHLSGKTWSEQISPITMTRQELAADRETHELGPGKELHRKGSEILSGAPIELDASTPDYISRAEKSSMAKAENQVF</sequence>
<feature type="region of interest" description="Disordered" evidence="1">
    <location>
        <begin position="227"/>
        <end position="266"/>
    </location>
</feature>
<evidence type="ECO:0000313" key="4">
    <source>
        <dbReference type="Proteomes" id="UP000244855"/>
    </source>
</evidence>
<keyword evidence="2" id="KW-1133">Transmembrane helix</keyword>
<dbReference type="Proteomes" id="UP000244855">
    <property type="component" value="Unassembled WGS sequence"/>
</dbReference>